<evidence type="ECO:0000256" key="6">
    <source>
        <dbReference type="ARBA" id="ARBA00022723"/>
    </source>
</evidence>
<comment type="caution">
    <text evidence="11">The sequence shown here is derived from an EMBL/GenBank/DDBJ whole genome shotgun (WGS) entry which is preliminary data.</text>
</comment>
<dbReference type="PANTHER" id="PTHR11935">
    <property type="entry name" value="BETA LACTAMASE DOMAIN"/>
    <property type="match status" value="1"/>
</dbReference>
<dbReference type="HAMAP" id="MF_01374">
    <property type="entry name" value="Glyoxalase_2"/>
    <property type="match status" value="1"/>
</dbReference>
<dbReference type="InterPro" id="IPR036866">
    <property type="entry name" value="RibonucZ/Hydroxyglut_hydro"/>
</dbReference>
<keyword evidence="12" id="KW-1185">Reference proteome</keyword>
<keyword evidence="7" id="KW-0378">Hydrolase</keyword>
<dbReference type="InterPro" id="IPR032282">
    <property type="entry name" value="HAGH_C"/>
</dbReference>
<evidence type="ECO:0000313" key="12">
    <source>
        <dbReference type="Proteomes" id="UP001359485"/>
    </source>
</evidence>
<dbReference type="Pfam" id="PF16123">
    <property type="entry name" value="HAGH_C"/>
    <property type="match status" value="1"/>
</dbReference>
<dbReference type="EC" id="3.1.2.6" evidence="5"/>
<dbReference type="PANTHER" id="PTHR11935:SF94">
    <property type="entry name" value="TENZING NORGAY, ISOFORM C"/>
    <property type="match status" value="1"/>
</dbReference>
<dbReference type="SUPFAM" id="SSF56281">
    <property type="entry name" value="Metallo-hydrolase/oxidoreductase"/>
    <property type="match status" value="1"/>
</dbReference>
<dbReference type="EMBL" id="JAWJWF010000046">
    <property type="protein sequence ID" value="KAK6624875.1"/>
    <property type="molecule type" value="Genomic_DNA"/>
</dbReference>
<evidence type="ECO:0000256" key="5">
    <source>
        <dbReference type="ARBA" id="ARBA00011917"/>
    </source>
</evidence>
<evidence type="ECO:0000256" key="7">
    <source>
        <dbReference type="ARBA" id="ARBA00022801"/>
    </source>
</evidence>
<dbReference type="InterPro" id="IPR017782">
    <property type="entry name" value="Hydroxyacylglutathione_Hdrlase"/>
</dbReference>
<evidence type="ECO:0000259" key="10">
    <source>
        <dbReference type="SMART" id="SM00849"/>
    </source>
</evidence>
<evidence type="ECO:0000256" key="4">
    <source>
        <dbReference type="ARBA" id="ARBA00006759"/>
    </source>
</evidence>
<comment type="similarity">
    <text evidence="4">Belongs to the metallo-beta-lactamase superfamily. Glyoxalase II family.</text>
</comment>
<name>A0ABR1AQY5_POLSC</name>
<evidence type="ECO:0000313" key="11">
    <source>
        <dbReference type="EMBL" id="KAK6624875.1"/>
    </source>
</evidence>
<evidence type="ECO:0000256" key="9">
    <source>
        <dbReference type="ARBA" id="ARBA00031044"/>
    </source>
</evidence>
<dbReference type="InterPro" id="IPR035680">
    <property type="entry name" value="Clx_II_MBL"/>
</dbReference>
<reference evidence="11 12" key="1">
    <citation type="submission" date="2023-09" db="EMBL/GenBank/DDBJ databases">
        <title>Genomes of two closely related lineages of the louse Polyplax serrata with different host specificities.</title>
        <authorList>
            <person name="Martinu J."/>
            <person name="Tarabai H."/>
            <person name="Stefka J."/>
            <person name="Hypsa V."/>
        </authorList>
    </citation>
    <scope>NUCLEOTIDE SEQUENCE [LARGE SCALE GENOMIC DNA]</scope>
    <source>
        <strain evidence="11">98ZLc_SE</strain>
    </source>
</reference>
<dbReference type="InterPro" id="IPR001279">
    <property type="entry name" value="Metallo-B-lactamas"/>
</dbReference>
<dbReference type="PIRSF" id="PIRSF005457">
    <property type="entry name" value="Glx"/>
    <property type="match status" value="1"/>
</dbReference>
<proteinExistence type="inferred from homology"/>
<comment type="catalytic activity">
    <reaction evidence="1">
        <text>an S-(2-hydroxyacyl)glutathione + H2O = a 2-hydroxy carboxylate + glutathione + H(+)</text>
        <dbReference type="Rhea" id="RHEA:21864"/>
        <dbReference type="ChEBI" id="CHEBI:15377"/>
        <dbReference type="ChEBI" id="CHEBI:15378"/>
        <dbReference type="ChEBI" id="CHEBI:57925"/>
        <dbReference type="ChEBI" id="CHEBI:58896"/>
        <dbReference type="ChEBI" id="CHEBI:71261"/>
        <dbReference type="EC" id="3.1.2.6"/>
    </reaction>
</comment>
<evidence type="ECO:0000256" key="8">
    <source>
        <dbReference type="ARBA" id="ARBA00022833"/>
    </source>
</evidence>
<evidence type="ECO:0000256" key="3">
    <source>
        <dbReference type="ARBA" id="ARBA00004963"/>
    </source>
</evidence>
<protein>
    <recommendedName>
        <fullName evidence="5">hydroxyacylglutathione hydrolase</fullName>
        <ecNumber evidence="5">3.1.2.6</ecNumber>
    </recommendedName>
    <alternativeName>
        <fullName evidence="9">Glyoxalase II</fullName>
    </alternativeName>
</protein>
<comment type="cofactor">
    <cofactor evidence="2">
        <name>Zn(2+)</name>
        <dbReference type="ChEBI" id="CHEBI:29105"/>
    </cofactor>
</comment>
<evidence type="ECO:0000256" key="1">
    <source>
        <dbReference type="ARBA" id="ARBA00001623"/>
    </source>
</evidence>
<evidence type="ECO:0000256" key="2">
    <source>
        <dbReference type="ARBA" id="ARBA00001947"/>
    </source>
</evidence>
<gene>
    <name evidence="11" type="ORF">RUM44_011739</name>
</gene>
<dbReference type="Proteomes" id="UP001359485">
    <property type="component" value="Unassembled WGS sequence"/>
</dbReference>
<dbReference type="NCBIfam" id="TIGR03413">
    <property type="entry name" value="GSH_gloB"/>
    <property type="match status" value="1"/>
</dbReference>
<sequence length="296" mass="33279">MYVMLTFLEQENVYNNTFVTSFARTGALQYHTIPKSLILGNMKVKILPALQDNYMYLIIDKNSNEAGIVDPVSPDTVVQAVNDEKVKLTHILTTHHHWDHAGGNSNLVKKIPGLQVVGGDDRIQGLTKKVGHNSQFKIGNLNVECLFTPCHTSGHICYFIKQNNGPPAVFTGDTLFAAGCGRFFEGTADQMYKALIEILGRLPDETQVFCGHEYTLSNLNFAKLIEPHNEHIKKRIEWAARKRQSNEPTIPSTIEEEKITNPFMRVNDAAVQNYVGYTNAIDVMRALRTKKDNFKA</sequence>
<keyword evidence="8" id="KW-0862">Zinc</keyword>
<dbReference type="Pfam" id="PF00753">
    <property type="entry name" value="Lactamase_B"/>
    <property type="match status" value="1"/>
</dbReference>
<organism evidence="11 12">
    <name type="scientific">Polyplax serrata</name>
    <name type="common">Common mouse louse</name>
    <dbReference type="NCBI Taxonomy" id="468196"/>
    <lineage>
        <taxon>Eukaryota</taxon>
        <taxon>Metazoa</taxon>
        <taxon>Ecdysozoa</taxon>
        <taxon>Arthropoda</taxon>
        <taxon>Hexapoda</taxon>
        <taxon>Insecta</taxon>
        <taxon>Pterygota</taxon>
        <taxon>Neoptera</taxon>
        <taxon>Paraneoptera</taxon>
        <taxon>Psocodea</taxon>
        <taxon>Troctomorpha</taxon>
        <taxon>Phthiraptera</taxon>
        <taxon>Anoplura</taxon>
        <taxon>Polyplacidae</taxon>
        <taxon>Polyplax</taxon>
    </lineage>
</organism>
<dbReference type="SMART" id="SM00849">
    <property type="entry name" value="Lactamase_B"/>
    <property type="match status" value="1"/>
</dbReference>
<keyword evidence="6" id="KW-0479">Metal-binding</keyword>
<feature type="domain" description="Metallo-beta-lactamase" evidence="10">
    <location>
        <begin position="52"/>
        <end position="212"/>
    </location>
</feature>
<comment type="pathway">
    <text evidence="3">Secondary metabolite metabolism; methylglyoxal degradation; (R)-lactate from methylglyoxal: step 2/2.</text>
</comment>
<dbReference type="Gene3D" id="3.60.15.10">
    <property type="entry name" value="Ribonuclease Z/Hydroxyacylglutathione hydrolase-like"/>
    <property type="match status" value="1"/>
</dbReference>
<accession>A0ABR1AQY5</accession>
<dbReference type="CDD" id="cd07723">
    <property type="entry name" value="hydroxyacylglutathione_hydrolase_MBL-fold"/>
    <property type="match status" value="1"/>
</dbReference>